<name>A0A943HHR1_9FIRM</name>
<dbReference type="PANTHER" id="PTHR20953">
    <property type="entry name" value="KINASE-RELATED"/>
    <property type="match status" value="1"/>
</dbReference>
<dbReference type="AlphaFoldDB" id="A0A943HHR1"/>
<gene>
    <name evidence="4" type="primary">tadA</name>
    <name evidence="4" type="ORF">KHY36_06900</name>
</gene>
<accession>A0A943HHR1</accession>
<dbReference type="InterPro" id="IPR027417">
    <property type="entry name" value="P-loop_NTPase"/>
</dbReference>
<feature type="domain" description="AAA+ ATPase" evidence="3">
    <location>
        <begin position="142"/>
        <end position="285"/>
    </location>
</feature>
<organism evidence="4 5">
    <name type="scientific">Subdoligranulum variabile</name>
    <dbReference type="NCBI Taxonomy" id="214851"/>
    <lineage>
        <taxon>Bacteria</taxon>
        <taxon>Bacillati</taxon>
        <taxon>Bacillota</taxon>
        <taxon>Clostridia</taxon>
        <taxon>Eubacteriales</taxon>
        <taxon>Oscillospiraceae</taxon>
        <taxon>Subdoligranulum</taxon>
    </lineage>
</organism>
<evidence type="ECO:0000313" key="5">
    <source>
        <dbReference type="Proteomes" id="UP000759273"/>
    </source>
</evidence>
<dbReference type="CDD" id="cd00009">
    <property type="entry name" value="AAA"/>
    <property type="match status" value="1"/>
</dbReference>
<keyword evidence="2" id="KW-0067">ATP-binding</keyword>
<dbReference type="PANTHER" id="PTHR20953:SF3">
    <property type="entry name" value="P-LOOP CONTAINING NUCLEOSIDE TRIPHOSPHATE HYDROLASES SUPERFAMILY PROTEIN"/>
    <property type="match status" value="1"/>
</dbReference>
<dbReference type="GO" id="GO:0005524">
    <property type="term" value="F:ATP binding"/>
    <property type="evidence" value="ECO:0007669"/>
    <property type="project" value="UniProtKB-KW"/>
</dbReference>
<dbReference type="Pfam" id="PF19568">
    <property type="entry name" value="Spore_III_AA"/>
    <property type="match status" value="1"/>
</dbReference>
<dbReference type="SMART" id="SM00382">
    <property type="entry name" value="AAA"/>
    <property type="match status" value="1"/>
</dbReference>
<reference evidence="4" key="1">
    <citation type="submission" date="2021-02" db="EMBL/GenBank/DDBJ databases">
        <title>Infant gut strain persistence is associated with maternal origin, phylogeny, and functional potential including surface adhesion and iron acquisition.</title>
        <authorList>
            <person name="Lou Y.C."/>
        </authorList>
    </citation>
    <scope>NUCLEOTIDE SEQUENCE</scope>
    <source>
        <strain evidence="4">L3_101_000M1_dasL3_101_000M1_concoct_87</strain>
    </source>
</reference>
<keyword evidence="1" id="KW-0547">Nucleotide-binding</keyword>
<comment type="caution">
    <text evidence="4">The sequence shown here is derived from an EMBL/GenBank/DDBJ whole genome shotgun (WGS) entry which is preliminary data.</text>
</comment>
<dbReference type="SUPFAM" id="SSF52540">
    <property type="entry name" value="P-loop containing nucleoside triphosphate hydrolases"/>
    <property type="match status" value="1"/>
</dbReference>
<dbReference type="Proteomes" id="UP000759273">
    <property type="component" value="Unassembled WGS sequence"/>
</dbReference>
<dbReference type="InterPro" id="IPR045735">
    <property type="entry name" value="Spore_III_AA_AAA+_ATPase"/>
</dbReference>
<dbReference type="Gene3D" id="3.40.50.300">
    <property type="entry name" value="P-loop containing nucleotide triphosphate hydrolases"/>
    <property type="match status" value="1"/>
</dbReference>
<evidence type="ECO:0000256" key="2">
    <source>
        <dbReference type="ARBA" id="ARBA00022840"/>
    </source>
</evidence>
<dbReference type="InterPro" id="IPR003593">
    <property type="entry name" value="AAA+_ATPase"/>
</dbReference>
<sequence length="295" mass="31855">MDEYYRLLQSLPPALRAPLEKLDIHYAPYVQEIRLRLGQPVLFTMQGRLCPAAKFLPGARLPTVLDAETLRDCFLQLCRRSVYAYEDELKRGYFTVQGGCRIGVAGCRGPGGFSAVTSLNLRIARWLTCPLPSELEAYIATPAGGLLLAGPPGSGKTTLLRSLVQKFCEGETIVSVIDERGELMACESGSLPRAARIRCDVYARCTKAEGIAMALRCMNPRIIVCDELGTPGDAEAVAQGVASGVIFLAAVHCDSPEGLRKKPQLAQLLATGAFEKAAFLSGRAKPGTVVRWVAL</sequence>
<protein>
    <submittedName>
        <fullName evidence="4">Flp pilus assembly complex ATPase component TadA</fullName>
    </submittedName>
</protein>
<evidence type="ECO:0000259" key="3">
    <source>
        <dbReference type="SMART" id="SM00382"/>
    </source>
</evidence>
<evidence type="ECO:0000256" key="1">
    <source>
        <dbReference type="ARBA" id="ARBA00022741"/>
    </source>
</evidence>
<evidence type="ECO:0000313" key="4">
    <source>
        <dbReference type="EMBL" id="MBS5332238.1"/>
    </source>
</evidence>
<proteinExistence type="predicted"/>
<dbReference type="EMBL" id="JAGZGG010000013">
    <property type="protein sequence ID" value="MBS5332238.1"/>
    <property type="molecule type" value="Genomic_DNA"/>
</dbReference>